<feature type="transmembrane region" description="Helical" evidence="1">
    <location>
        <begin position="7"/>
        <end position="26"/>
    </location>
</feature>
<proteinExistence type="predicted"/>
<feature type="transmembrane region" description="Helical" evidence="1">
    <location>
        <begin position="46"/>
        <end position="69"/>
    </location>
</feature>
<keyword evidence="3" id="KW-1185">Reference proteome</keyword>
<sequence>MTLRPLHLLLLQPLLRLFMLVALYSLGHLVAEGAGRAFRGGYGWALTLWLWSAGFVVLSALEGLLVLALPRFAVRAALLVSVVFVGATALAIGYTGAWAHPYRLAYYQLCVLAAVWLPLGLCQWRAAAKVKVGNGQGY</sequence>
<protein>
    <submittedName>
        <fullName evidence="2">Uncharacterized protein</fullName>
    </submittedName>
</protein>
<keyword evidence="1" id="KW-0472">Membrane</keyword>
<feature type="transmembrane region" description="Helical" evidence="1">
    <location>
        <begin position="105"/>
        <end position="122"/>
    </location>
</feature>
<feature type="transmembrane region" description="Helical" evidence="1">
    <location>
        <begin position="76"/>
        <end position="99"/>
    </location>
</feature>
<dbReference type="EMBL" id="LMAZ01000002">
    <property type="protein sequence ID" value="RGP55190.1"/>
    <property type="molecule type" value="Genomic_DNA"/>
</dbReference>
<comment type="caution">
    <text evidence="2">The sequence shown here is derived from an EMBL/GenBank/DDBJ whole genome shotgun (WGS) entry which is preliminary data.</text>
</comment>
<evidence type="ECO:0000313" key="3">
    <source>
        <dbReference type="Proteomes" id="UP000265411"/>
    </source>
</evidence>
<gene>
    <name evidence="2" type="ORF">ASB58_08945</name>
</gene>
<name>A0A395R501_9PSED</name>
<keyword evidence="1" id="KW-1133">Transmembrane helix</keyword>
<organism evidence="2 3">
    <name type="scientific">Pseudomonas abyssi</name>
    <dbReference type="NCBI Taxonomy" id="170540"/>
    <lineage>
        <taxon>Bacteria</taxon>
        <taxon>Pseudomonadati</taxon>
        <taxon>Pseudomonadota</taxon>
        <taxon>Gammaproteobacteria</taxon>
        <taxon>Pseudomonadales</taxon>
        <taxon>Pseudomonadaceae</taxon>
        <taxon>Pseudomonas</taxon>
    </lineage>
</organism>
<accession>A0A395R501</accession>
<dbReference type="AlphaFoldDB" id="A0A395R501"/>
<reference evidence="2 3" key="1">
    <citation type="journal article" date="2018" name="Syst. Appl. Microbiol.">
        <title>Pseudomonas gallaeciensis sp. nov., isolated from crude-oil-contaminated intertidal sand samples after the Prestige oil spill.</title>
        <authorList>
            <person name="Mulet M."/>
            <person name="Sanchez D."/>
            <person name="Rodriguez A.C."/>
            <person name="Nogales B."/>
            <person name="Bosch R."/>
            <person name="Busquets A."/>
            <person name="Gomila M."/>
            <person name="Lalucat J."/>
            <person name="Garcia-Valdes E."/>
        </authorList>
    </citation>
    <scope>NUCLEOTIDE SEQUENCE [LARGE SCALE GENOMIC DNA]</scope>
    <source>
        <strain evidence="2 3">V113</strain>
    </source>
</reference>
<evidence type="ECO:0000313" key="2">
    <source>
        <dbReference type="EMBL" id="RGP55190.1"/>
    </source>
</evidence>
<keyword evidence="1" id="KW-0812">Transmembrane</keyword>
<dbReference type="OrthoDB" id="7063259at2"/>
<dbReference type="Proteomes" id="UP000265411">
    <property type="component" value="Unassembled WGS sequence"/>
</dbReference>
<evidence type="ECO:0000256" key="1">
    <source>
        <dbReference type="SAM" id="Phobius"/>
    </source>
</evidence>
<dbReference type="RefSeq" id="WP_118130184.1">
    <property type="nucleotide sequence ID" value="NZ_LMAZ01000002.1"/>
</dbReference>